<dbReference type="InterPro" id="IPR036634">
    <property type="entry name" value="PRD_sf"/>
</dbReference>
<reference evidence="7 8" key="1">
    <citation type="submission" date="2020-08" db="EMBL/GenBank/DDBJ databases">
        <authorList>
            <person name="Liu C."/>
            <person name="Sun Q."/>
        </authorList>
    </citation>
    <scope>NUCLEOTIDE SEQUENCE [LARGE SCALE GENOMIC DNA]</scope>
    <source>
        <strain evidence="7 8">NSJ-61</strain>
    </source>
</reference>
<dbReference type="PANTHER" id="PTHR30185:SF12">
    <property type="entry name" value="TRANSCRIPTIONAL REGULATOR MANR"/>
    <property type="match status" value="1"/>
</dbReference>
<proteinExistence type="predicted"/>
<gene>
    <name evidence="7" type="ORF">H9Q80_00660</name>
</gene>
<dbReference type="InterPro" id="IPR011608">
    <property type="entry name" value="PRD"/>
</dbReference>
<dbReference type="InterPro" id="IPR050661">
    <property type="entry name" value="BglG_antiterminators"/>
</dbReference>
<evidence type="ECO:0000259" key="6">
    <source>
        <dbReference type="PROSITE" id="PS51372"/>
    </source>
</evidence>
<evidence type="ECO:0000313" key="7">
    <source>
        <dbReference type="EMBL" id="QNM12500.1"/>
    </source>
</evidence>
<dbReference type="PANTHER" id="PTHR30185">
    <property type="entry name" value="CRYPTIC BETA-GLUCOSIDE BGL OPERON ANTITERMINATOR"/>
    <property type="match status" value="1"/>
</dbReference>
<dbReference type="SUPFAM" id="SSF55804">
    <property type="entry name" value="Phoshotransferase/anion transport protein"/>
    <property type="match status" value="1"/>
</dbReference>
<dbReference type="EMBL" id="CP060636">
    <property type="protein sequence ID" value="QNM12500.1"/>
    <property type="molecule type" value="Genomic_DNA"/>
</dbReference>
<dbReference type="Pfam" id="PF00359">
    <property type="entry name" value="PTS_EIIA_2"/>
    <property type="match status" value="1"/>
</dbReference>
<sequence length="638" mass="74489">MKKKHIELLNYLLNHINATSKEIAAALSISTRSVKNYVNEINLLNKEKVILSSKQGYTIQKTLARNLLSSHDEELPQTSEQRGFYIIKQIMLEHSSHVDIFDLCDSLYVSYSTIKSDIAKMNKTFANFHIHFTCENDVVRLHGSEKNKRKLVSYVMYEETDQQFMDAGIIKESFSDVSIDKVSNIIRNTFQKYNYYINDFSFVNLLLHFAIIIDRMQEGNLLESQNEDFYIESEIERSLVLELCQQLEDVFHIKFNKNEQFEIYMLFKTNANYSMPSSEENLRKLVGNEILQLTKDIVQKVNESYLIDLNHESFVTPFSLHLKNLLLRAKNETYTKNPMVDAIKSSCPTVYDIAIFISLELMHRYQIEINEDEVTFLALHIGAEIEREKTNDSKIKCILLCPDYMNMTSIIYNKLLIDFGNQINIIKTISYEHELEKLHYDMLITTVPLKNQNEHEICTIPPFNFESSFSHLQQCIENFKINQKNFILKKNFNDFFSEELFLANPLENEKNAVLHRLCERMVELEYVTSDFEENVLVREKAASTAFVNIAIPHAMEMEALKTCIGVVISKQGIRWDQQCIHLVLLVAINKVDKRIFHDLYEALVILFSNDKVMELVSKCTSFSDFEKLIYSSISYHEE</sequence>
<evidence type="ECO:0000256" key="2">
    <source>
        <dbReference type="ARBA" id="ARBA00023015"/>
    </source>
</evidence>
<dbReference type="Gene3D" id="3.40.930.10">
    <property type="entry name" value="Mannitol-specific EII, Chain A"/>
    <property type="match status" value="1"/>
</dbReference>
<dbReference type="PROSITE" id="PS51094">
    <property type="entry name" value="PTS_EIIA_TYPE_2"/>
    <property type="match status" value="1"/>
</dbReference>
<evidence type="ECO:0000259" key="5">
    <source>
        <dbReference type="PROSITE" id="PS51094"/>
    </source>
</evidence>
<dbReference type="InterPro" id="IPR036388">
    <property type="entry name" value="WH-like_DNA-bd_sf"/>
</dbReference>
<name>A0A7G9GNW8_9FIRM</name>
<dbReference type="GO" id="GO:0006355">
    <property type="term" value="P:regulation of DNA-templated transcription"/>
    <property type="evidence" value="ECO:0007669"/>
    <property type="project" value="InterPro"/>
</dbReference>
<feature type="domain" description="PRD" evidence="6">
    <location>
        <begin position="173"/>
        <end position="277"/>
    </location>
</feature>
<organism evidence="7 8">
    <name type="scientific">[Eubacterium] hominis</name>
    <dbReference type="NCBI Taxonomy" id="2764325"/>
    <lineage>
        <taxon>Bacteria</taxon>
        <taxon>Bacillati</taxon>
        <taxon>Bacillota</taxon>
        <taxon>Erysipelotrichia</taxon>
        <taxon>Erysipelotrichales</taxon>
        <taxon>Erysipelotrichaceae</taxon>
        <taxon>Amedibacillus</taxon>
    </lineage>
</organism>
<dbReference type="SUPFAM" id="SSF63520">
    <property type="entry name" value="PTS-regulatory domain, PRD"/>
    <property type="match status" value="2"/>
</dbReference>
<keyword evidence="3" id="KW-0010">Activator</keyword>
<dbReference type="Gene3D" id="1.10.10.10">
    <property type="entry name" value="Winged helix-like DNA-binding domain superfamily/Winged helix DNA-binding domain"/>
    <property type="match status" value="2"/>
</dbReference>
<feature type="domain" description="PTS EIIA type-2" evidence="5">
    <location>
        <begin position="494"/>
        <end position="632"/>
    </location>
</feature>
<evidence type="ECO:0000256" key="4">
    <source>
        <dbReference type="ARBA" id="ARBA00023163"/>
    </source>
</evidence>
<dbReference type="Gene3D" id="1.10.1790.10">
    <property type="entry name" value="PRD domain"/>
    <property type="match status" value="2"/>
</dbReference>
<accession>A0A7G9GNW8</accession>
<evidence type="ECO:0000313" key="8">
    <source>
        <dbReference type="Proteomes" id="UP000515856"/>
    </source>
</evidence>
<feature type="domain" description="PRD" evidence="6">
    <location>
        <begin position="285"/>
        <end position="391"/>
    </location>
</feature>
<keyword evidence="8" id="KW-1185">Reference proteome</keyword>
<evidence type="ECO:0000256" key="3">
    <source>
        <dbReference type="ARBA" id="ARBA00023159"/>
    </source>
</evidence>
<keyword evidence="4" id="KW-0804">Transcription</keyword>
<protein>
    <submittedName>
        <fullName evidence="7">PRD domain-containing protein</fullName>
    </submittedName>
</protein>
<evidence type="ECO:0000256" key="1">
    <source>
        <dbReference type="ARBA" id="ARBA00022737"/>
    </source>
</evidence>
<dbReference type="KEGG" id="ehn:H9Q80_00660"/>
<dbReference type="AlphaFoldDB" id="A0A7G9GNW8"/>
<dbReference type="RefSeq" id="WP_117452954.1">
    <property type="nucleotide sequence ID" value="NZ_CP060636.1"/>
</dbReference>
<dbReference type="InterPro" id="IPR016152">
    <property type="entry name" value="PTrfase/Anion_transptr"/>
</dbReference>
<dbReference type="Pfam" id="PF05043">
    <property type="entry name" value="Mga"/>
    <property type="match status" value="1"/>
</dbReference>
<dbReference type="Proteomes" id="UP000515856">
    <property type="component" value="Chromosome"/>
</dbReference>
<dbReference type="PROSITE" id="PS51372">
    <property type="entry name" value="PRD_2"/>
    <property type="match status" value="2"/>
</dbReference>
<dbReference type="Pfam" id="PF00874">
    <property type="entry name" value="PRD"/>
    <property type="match status" value="2"/>
</dbReference>
<dbReference type="InterPro" id="IPR007737">
    <property type="entry name" value="Mga_HTH"/>
</dbReference>
<keyword evidence="1" id="KW-0677">Repeat</keyword>
<keyword evidence="2" id="KW-0805">Transcription regulation</keyword>
<dbReference type="InterPro" id="IPR002178">
    <property type="entry name" value="PTS_EIIA_type-2_dom"/>
</dbReference>